<evidence type="ECO:0000256" key="1">
    <source>
        <dbReference type="ARBA" id="ARBA00022737"/>
    </source>
</evidence>
<protein>
    <recommendedName>
        <fullName evidence="2">NACHT domain-containing protein</fullName>
    </recommendedName>
</protein>
<evidence type="ECO:0000313" key="4">
    <source>
        <dbReference type="Proteomes" id="UP000275078"/>
    </source>
</evidence>
<evidence type="ECO:0000313" key="3">
    <source>
        <dbReference type="EMBL" id="RPA83896.1"/>
    </source>
</evidence>
<dbReference type="InterPro" id="IPR027417">
    <property type="entry name" value="P-loop_NTPase"/>
</dbReference>
<dbReference type="STRING" id="1160509.A0A3N4IE93"/>
<name>A0A3N4IE93_ASCIM</name>
<evidence type="ECO:0000259" key="2">
    <source>
        <dbReference type="PROSITE" id="PS50837"/>
    </source>
</evidence>
<dbReference type="InterPro" id="IPR015943">
    <property type="entry name" value="WD40/YVTN_repeat-like_dom_sf"/>
</dbReference>
<sequence>MLIGRTLSVFRPFIIEFGPFLQNMEAKERASKEIAERVSMGTIIDIAKNTREIRETQAIFMEKMNAALSVTLQFAEETSRTLPKIMAALPTSKDAELGSFENQHDATCLEGTRVELLNTLIEWVNDAKQPGVFWLNGAAGTGKSTIARSIAARYSKEKRLAAQFFFSRGGGDRSNARRFFTTLAVQLCTVFPPLQVNVLEAINEDPKISERGLQEQWTKLILGPIEKLDSQRSALDTILIVIDALDECDGDDDCRTIVKLLASSQSLEFLKFRIFITSRPETPIRLGFQKDVKEGYTGLVLHEVPASTIERDIQLYLRHRLGQIRNESDDNLDDVWPGDDRLQKLCQKAKGLFIYASTACLFIGEDPYDAEDRLELILQDDYVGKSMNASLDLIYSTILKKSITFKGCNEKETAAKIRLVIGSIVALQDVLSLASLERLLTFREPNGKAKVSIRSALHRLHSVFTVPVQKDEPVKLLHPSFRDYLFSNERCRDKKFWIDSNVIHLELLQACIGSMSCLSSGLRKDICGLQHPGVSRSEIDQGIISSRVPQELQYACRYWALHFTKCHSVRCGRASTLVFQFLKVHLLHWIETMALMGFLNESLIIVLDIEDLLSDIKFCVTDVEETLLRLLRETKLLVRQNRQLLENTPLQLYASALAFAPTGCYIRQIFKHEAPNWMDTTSYTGNGQFNNWPSSDECISLPASALDLLFSSDGRSIASVVENEEEQTQLDFDICDTRTGHSQYRFGAAVKEANSLCPGYTGAFSPDGKRLAVMLCTGLSLWDIETGSNLRPYELDFEAQIRCGRHSIGRIVFSSDGKFVIAISRTLCLHPDGVYGDRACSSNYMDQYDPNRYHSETEEDRLVLGVWDAATGEFLRVFEDILKDDCLGVRSSPWRGAISAVESSANGESVRYALLNDMSIWETNITTGKTSLVHEQPHGLIDGGRSIAARENESDTVGKYKYSAPHICNGKVIMFMSLTTSDRTHELWELGSGRLICTLEQGSEVLGKDYIRGTNAPFGREAWDDPKPWKSPEYDLPGIEAAVSSDGGLVAFSVRPSHGQVENYAEFREGRRGERIAPYGVPTLGWVSEVVQVREIATGTLRCSFRRPSKFAGHHSVQSMAFSPNSKLLASDSFFRTTPTLIWSVPESPDQTTDIDKRIQRRDSTQMTISADFYGKARAVISPHGDILAHCSAHLTVYLWDLKVREPYLRLSHAGTTPERPDWNLIDLHLLFSSDSRKLAVLRYERRNGASVRILEDMAVFDTNTGLELRRFSAGKELKALRNYADDNWFAIFGYNRSENGQDRFPRSSSSGEIFSCDGTLVYFSDRLHNVSVWEIDTGERRMSFTVDDPFYSLMFLPSNANRLVAIAENRKIAELDPLLGTQASVTIWDGITGQKLKRYMGPAPEQVLAARGQRRTGSVVPGLVRLQIRKLRISNEGLLLAKGVKKVEPVYLNLKYNLEGDYLADYLSVNGLTPSQGECFRCSSVLLVGRQSLDSVLDCSLRLLNDSASRSQAMVTTQREGSIAIRAISESSWSKMRPLQDATDEKKSDTFSTGSDFSEPIGWYRYGNWIYYGKERVVHLPPNFSRDYSSPLEGTPKKGKQAVVRGENIVVVGSTYDFSNCLIMKMNSSLLPECIERVDLEALGEKSRNYYLSCPDVSEEYNVLRSKDDVEASQQIPDGQLENTRSWVEDEAIC</sequence>
<dbReference type="EMBL" id="ML119662">
    <property type="protein sequence ID" value="RPA83896.1"/>
    <property type="molecule type" value="Genomic_DNA"/>
</dbReference>
<dbReference type="Gene3D" id="2.130.10.10">
    <property type="entry name" value="YVTN repeat-like/Quinoprotein amine dehydrogenase"/>
    <property type="match status" value="2"/>
</dbReference>
<accession>A0A3N4IE93</accession>
<dbReference type="Pfam" id="PF24883">
    <property type="entry name" value="NPHP3_N"/>
    <property type="match status" value="1"/>
</dbReference>
<dbReference type="PANTHER" id="PTHR10039">
    <property type="entry name" value="AMELOGENIN"/>
    <property type="match status" value="1"/>
</dbReference>
<dbReference type="OrthoDB" id="674604at2759"/>
<dbReference type="Gene3D" id="3.40.50.300">
    <property type="entry name" value="P-loop containing nucleotide triphosphate hydrolases"/>
    <property type="match status" value="1"/>
</dbReference>
<dbReference type="SUPFAM" id="SSF50998">
    <property type="entry name" value="Quinoprotein alcohol dehydrogenase-like"/>
    <property type="match status" value="1"/>
</dbReference>
<feature type="domain" description="NACHT" evidence="2">
    <location>
        <begin position="131"/>
        <end position="280"/>
    </location>
</feature>
<dbReference type="PROSITE" id="PS50837">
    <property type="entry name" value="NACHT"/>
    <property type="match status" value="1"/>
</dbReference>
<keyword evidence="1" id="KW-0677">Repeat</keyword>
<dbReference type="SUPFAM" id="SSF52540">
    <property type="entry name" value="P-loop containing nucleoside triphosphate hydrolases"/>
    <property type="match status" value="1"/>
</dbReference>
<organism evidence="3 4">
    <name type="scientific">Ascobolus immersus RN42</name>
    <dbReference type="NCBI Taxonomy" id="1160509"/>
    <lineage>
        <taxon>Eukaryota</taxon>
        <taxon>Fungi</taxon>
        <taxon>Dikarya</taxon>
        <taxon>Ascomycota</taxon>
        <taxon>Pezizomycotina</taxon>
        <taxon>Pezizomycetes</taxon>
        <taxon>Pezizales</taxon>
        <taxon>Ascobolaceae</taxon>
        <taxon>Ascobolus</taxon>
    </lineage>
</organism>
<reference evidence="3 4" key="1">
    <citation type="journal article" date="2018" name="Nat. Ecol. Evol.">
        <title>Pezizomycetes genomes reveal the molecular basis of ectomycorrhizal truffle lifestyle.</title>
        <authorList>
            <person name="Murat C."/>
            <person name="Payen T."/>
            <person name="Noel B."/>
            <person name="Kuo A."/>
            <person name="Morin E."/>
            <person name="Chen J."/>
            <person name="Kohler A."/>
            <person name="Krizsan K."/>
            <person name="Balestrini R."/>
            <person name="Da Silva C."/>
            <person name="Montanini B."/>
            <person name="Hainaut M."/>
            <person name="Levati E."/>
            <person name="Barry K.W."/>
            <person name="Belfiori B."/>
            <person name="Cichocki N."/>
            <person name="Clum A."/>
            <person name="Dockter R.B."/>
            <person name="Fauchery L."/>
            <person name="Guy J."/>
            <person name="Iotti M."/>
            <person name="Le Tacon F."/>
            <person name="Lindquist E.A."/>
            <person name="Lipzen A."/>
            <person name="Malagnac F."/>
            <person name="Mello A."/>
            <person name="Molinier V."/>
            <person name="Miyauchi S."/>
            <person name="Poulain J."/>
            <person name="Riccioni C."/>
            <person name="Rubini A."/>
            <person name="Sitrit Y."/>
            <person name="Splivallo R."/>
            <person name="Traeger S."/>
            <person name="Wang M."/>
            <person name="Zifcakova L."/>
            <person name="Wipf D."/>
            <person name="Zambonelli A."/>
            <person name="Paolocci F."/>
            <person name="Nowrousian M."/>
            <person name="Ottonello S."/>
            <person name="Baldrian P."/>
            <person name="Spatafora J.W."/>
            <person name="Henrissat B."/>
            <person name="Nagy L.G."/>
            <person name="Aury J.M."/>
            <person name="Wincker P."/>
            <person name="Grigoriev I.V."/>
            <person name="Bonfante P."/>
            <person name="Martin F.M."/>
        </authorList>
    </citation>
    <scope>NUCLEOTIDE SEQUENCE [LARGE SCALE GENOMIC DNA]</scope>
    <source>
        <strain evidence="3 4">RN42</strain>
    </source>
</reference>
<dbReference type="Proteomes" id="UP000275078">
    <property type="component" value="Unassembled WGS sequence"/>
</dbReference>
<dbReference type="InterPro" id="IPR056884">
    <property type="entry name" value="NPHP3-like_N"/>
</dbReference>
<gene>
    <name evidence="3" type="ORF">BJ508DRAFT_52548</name>
</gene>
<dbReference type="PANTHER" id="PTHR10039:SF17">
    <property type="entry name" value="FUNGAL STAND N-TERMINAL GOODBYE DOMAIN-CONTAINING PROTEIN-RELATED"/>
    <property type="match status" value="1"/>
</dbReference>
<dbReference type="InterPro" id="IPR007111">
    <property type="entry name" value="NACHT_NTPase"/>
</dbReference>
<keyword evidence="4" id="KW-1185">Reference proteome</keyword>
<proteinExistence type="predicted"/>
<dbReference type="InterPro" id="IPR011047">
    <property type="entry name" value="Quinoprotein_ADH-like_sf"/>
</dbReference>